<comment type="similarity">
    <text evidence="1">Belongs to the oxygen-dependent FAD-linked oxidoreductase family.</text>
</comment>
<dbReference type="Gene3D" id="3.30.43.10">
    <property type="entry name" value="Uridine Diphospho-n-acetylenolpyruvylglucosamine Reductase, domain 2"/>
    <property type="match status" value="1"/>
</dbReference>
<dbReference type="EMBL" id="JAAMOD010000340">
    <property type="protein sequence ID" value="KAF5230622.1"/>
    <property type="molecule type" value="Genomic_DNA"/>
</dbReference>
<dbReference type="GO" id="GO:0016491">
    <property type="term" value="F:oxidoreductase activity"/>
    <property type="evidence" value="ECO:0007669"/>
    <property type="project" value="UniProtKB-KW"/>
</dbReference>
<evidence type="ECO:0000313" key="6">
    <source>
        <dbReference type="EMBL" id="KAF5230622.1"/>
    </source>
</evidence>
<evidence type="ECO:0000256" key="1">
    <source>
        <dbReference type="ARBA" id="ARBA00005466"/>
    </source>
</evidence>
<dbReference type="PANTHER" id="PTHR42973">
    <property type="entry name" value="BINDING OXIDOREDUCTASE, PUTATIVE (AFU_ORTHOLOGUE AFUA_1G17690)-RELATED"/>
    <property type="match status" value="1"/>
</dbReference>
<dbReference type="InterPro" id="IPR016167">
    <property type="entry name" value="FAD-bd_PCMH_sub1"/>
</dbReference>
<dbReference type="InterPro" id="IPR016169">
    <property type="entry name" value="FAD-bd_PCMH_sub2"/>
</dbReference>
<dbReference type="Proteomes" id="UP000537989">
    <property type="component" value="Unassembled WGS sequence"/>
</dbReference>
<accession>A0AAN6BW59</accession>
<proteinExistence type="inferred from homology"/>
<dbReference type="AlphaFoldDB" id="A0AAN6BW59"/>
<keyword evidence="3" id="KW-0274">FAD</keyword>
<dbReference type="Pfam" id="PF01565">
    <property type="entry name" value="FAD_binding_4"/>
    <property type="match status" value="1"/>
</dbReference>
<keyword evidence="7" id="KW-1185">Reference proteome</keyword>
<gene>
    <name evidence="6" type="ORF">FAUST_9713</name>
</gene>
<evidence type="ECO:0000313" key="7">
    <source>
        <dbReference type="Proteomes" id="UP000537989"/>
    </source>
</evidence>
<evidence type="ECO:0000256" key="2">
    <source>
        <dbReference type="ARBA" id="ARBA00022630"/>
    </source>
</evidence>
<keyword evidence="4" id="KW-0560">Oxidoreductase</keyword>
<protein>
    <recommendedName>
        <fullName evidence="5">FAD-binding PCMH-type domain-containing protein</fullName>
    </recommendedName>
</protein>
<dbReference type="Gene3D" id="3.40.462.20">
    <property type="match status" value="1"/>
</dbReference>
<dbReference type="PROSITE" id="PS51387">
    <property type="entry name" value="FAD_PCMH"/>
    <property type="match status" value="1"/>
</dbReference>
<evidence type="ECO:0000256" key="4">
    <source>
        <dbReference type="ARBA" id="ARBA00023002"/>
    </source>
</evidence>
<evidence type="ECO:0000259" key="5">
    <source>
        <dbReference type="PROSITE" id="PS51387"/>
    </source>
</evidence>
<dbReference type="InterPro" id="IPR036318">
    <property type="entry name" value="FAD-bd_PCMH-like_sf"/>
</dbReference>
<feature type="domain" description="FAD-binding PCMH-type" evidence="5">
    <location>
        <begin position="84"/>
        <end position="255"/>
    </location>
</feature>
<dbReference type="GO" id="GO:0071949">
    <property type="term" value="F:FAD binding"/>
    <property type="evidence" value="ECO:0007669"/>
    <property type="project" value="InterPro"/>
</dbReference>
<organism evidence="6 7">
    <name type="scientific">Fusarium austroamericanum</name>
    <dbReference type="NCBI Taxonomy" id="282268"/>
    <lineage>
        <taxon>Eukaryota</taxon>
        <taxon>Fungi</taxon>
        <taxon>Dikarya</taxon>
        <taxon>Ascomycota</taxon>
        <taxon>Pezizomycotina</taxon>
        <taxon>Sordariomycetes</taxon>
        <taxon>Hypocreomycetidae</taxon>
        <taxon>Hypocreales</taxon>
        <taxon>Nectriaceae</taxon>
        <taxon>Fusarium</taxon>
    </lineage>
</organism>
<evidence type="ECO:0000256" key="3">
    <source>
        <dbReference type="ARBA" id="ARBA00022827"/>
    </source>
</evidence>
<dbReference type="InterPro" id="IPR050416">
    <property type="entry name" value="FAD-linked_Oxidoreductase"/>
</dbReference>
<dbReference type="Gene3D" id="3.30.465.10">
    <property type="match status" value="1"/>
</dbReference>
<comment type="caution">
    <text evidence="6">The sequence shown here is derived from an EMBL/GenBank/DDBJ whole genome shotgun (WGS) entry which is preliminary data.</text>
</comment>
<reference evidence="6 7" key="1">
    <citation type="submission" date="2020-02" db="EMBL/GenBank/DDBJ databases">
        <title>Identification and distribution of gene clusters putatively required for synthesis of sphingolipid metabolism inhibitors in phylogenetically diverse species of the filamentous fungus Fusarium.</title>
        <authorList>
            <person name="Kim H.-S."/>
            <person name="Busman M."/>
            <person name="Brown D.W."/>
            <person name="Divon H."/>
            <person name="Uhlig S."/>
            <person name="Proctor R.H."/>
        </authorList>
    </citation>
    <scope>NUCLEOTIDE SEQUENCE [LARGE SCALE GENOMIC DNA]</scope>
    <source>
        <strain evidence="6 7">NRRL 2903</strain>
    </source>
</reference>
<dbReference type="InterPro" id="IPR006094">
    <property type="entry name" value="Oxid_FAD_bind_N"/>
</dbReference>
<keyword evidence="2" id="KW-0285">Flavoprotein</keyword>
<dbReference type="PANTHER" id="PTHR42973:SF54">
    <property type="entry name" value="FAD-BINDING PCMH-TYPE DOMAIN-CONTAINING PROTEIN"/>
    <property type="match status" value="1"/>
</dbReference>
<sequence length="510" mass="54664">MVIASIATTPFHPTLRPISFGKMLSVGLKAVALTLLLGSRANASPNTPTASACRQIAKALGEGVFFPDDTDYSELSTINWSQTAWAQPACIVSPSNASEVSKVVKIAVAQKARFAIRSGGHSANPGYANINDGILISLDRLTKTVFDPSTSLVSIGPGNRWGEVYEHLEQFNRTMVGGRVPTVGVGGLTLGSGLSYLTDLHGLACDNVVSYEVVLSNGSIVEASATSNKDLFWGLKGGINNFGVVTEFKSRTYVLDRVWGSVSLYNASQMPEVLQAVNKYQSAPNKDLYANMHMNLAPINDSIVLTLVYLKPEPQPKAFAPFYALKPLMAQDGIMTLSQLQSLFSPGGSPRWALHVTGFKPSSAIYKKIDGIFRTAPELDDLRGITGGMMVGTVQPITANVALAGQSLGGNALGLQAVNQTWLGLSAAWWSKDDDAAAERALAAFSKRIEAAIPKNMKVPYLFMNDAGPKQEVIKSYGTDNVKRLQQVRAKYDASLVFHQLVPGGQKIPL</sequence>
<dbReference type="InterPro" id="IPR016166">
    <property type="entry name" value="FAD-bd_PCMH"/>
</dbReference>
<dbReference type="SUPFAM" id="SSF56176">
    <property type="entry name" value="FAD-binding/transporter-associated domain-like"/>
    <property type="match status" value="1"/>
</dbReference>
<name>A0AAN6BW59_FUSAU</name>